<accession>A0ABP0H7D7</accession>
<dbReference type="PANTHER" id="PTHR23048">
    <property type="entry name" value="MYOSIN LIGHT CHAIN 1, 3"/>
    <property type="match status" value="1"/>
</dbReference>
<dbReference type="EMBL" id="CAWYQH010000174">
    <property type="protein sequence ID" value="CAK8698445.1"/>
    <property type="molecule type" value="Genomic_DNA"/>
</dbReference>
<dbReference type="CDD" id="cd00051">
    <property type="entry name" value="EFh"/>
    <property type="match status" value="1"/>
</dbReference>
<dbReference type="InterPro" id="IPR011992">
    <property type="entry name" value="EF-hand-dom_pair"/>
</dbReference>
<dbReference type="Gene3D" id="1.10.238.10">
    <property type="entry name" value="EF-hand"/>
    <property type="match status" value="2"/>
</dbReference>
<sequence>MEHNRSRTIVHLIDYMDWFFRDIPRQVHSRVRNIFSSEQAEVKRSNTMGKKKLQEQYHMKRKTHLSDGDLDQLRETFDFFNVNNTKFMELGKLDIALRALGFNPPDDEMQELKVLLEVDGDTTLDFSEFCMVVEHLKDVKGKQGELRDAFRLFDKLSPDDDDEHVSAEYLREVLTTEGSKMSEEDVKELISLADPSGHGRIKYDDFIDILINTNTTKNIENESNTLQHVKSCALATSSERGTCSKSLHPEHVNDQLERKSFSEDNSQPSEVIDTVAKAVAGPMLLTSAIIIAMTKDPPSRKKIGWPAIQKHFLSKQARERLGHEQSN</sequence>
<dbReference type="Pfam" id="PF13499">
    <property type="entry name" value="EF-hand_7"/>
    <property type="match status" value="2"/>
</dbReference>
<comment type="caution">
    <text evidence="3">The sequence shown here is derived from an EMBL/GenBank/DDBJ whole genome shotgun (WGS) entry which is preliminary data.</text>
</comment>
<reference evidence="3 4" key="1">
    <citation type="submission" date="2024-02" db="EMBL/GenBank/DDBJ databases">
        <authorList>
            <person name="Daric V."/>
            <person name="Darras S."/>
        </authorList>
    </citation>
    <scope>NUCLEOTIDE SEQUENCE [LARGE SCALE GENOMIC DNA]</scope>
</reference>
<dbReference type="SUPFAM" id="SSF47473">
    <property type="entry name" value="EF-hand"/>
    <property type="match status" value="1"/>
</dbReference>
<evidence type="ECO:0000313" key="3">
    <source>
        <dbReference type="EMBL" id="CAK8698445.1"/>
    </source>
</evidence>
<gene>
    <name evidence="3" type="ORF">CVLEPA_LOCUS31886</name>
</gene>
<protein>
    <recommendedName>
        <fullName evidence="2">EF-hand domain-containing protein</fullName>
    </recommendedName>
</protein>
<evidence type="ECO:0000259" key="2">
    <source>
        <dbReference type="PROSITE" id="PS50222"/>
    </source>
</evidence>
<name>A0ABP0H7D7_CLALP</name>
<feature type="domain" description="EF-hand" evidence="2">
    <location>
        <begin position="181"/>
        <end position="216"/>
    </location>
</feature>
<dbReference type="Proteomes" id="UP001642483">
    <property type="component" value="Unassembled WGS sequence"/>
</dbReference>
<proteinExistence type="predicted"/>
<keyword evidence="4" id="KW-1185">Reference proteome</keyword>
<organism evidence="3 4">
    <name type="scientific">Clavelina lepadiformis</name>
    <name type="common">Light-bulb sea squirt</name>
    <name type="synonym">Ascidia lepadiformis</name>
    <dbReference type="NCBI Taxonomy" id="159417"/>
    <lineage>
        <taxon>Eukaryota</taxon>
        <taxon>Metazoa</taxon>
        <taxon>Chordata</taxon>
        <taxon>Tunicata</taxon>
        <taxon>Ascidiacea</taxon>
        <taxon>Aplousobranchia</taxon>
        <taxon>Clavelinidae</taxon>
        <taxon>Clavelina</taxon>
    </lineage>
</organism>
<evidence type="ECO:0000256" key="1">
    <source>
        <dbReference type="ARBA" id="ARBA00022737"/>
    </source>
</evidence>
<dbReference type="InterPro" id="IPR050230">
    <property type="entry name" value="CALM/Myosin/TropC-like"/>
</dbReference>
<dbReference type="SMART" id="SM00054">
    <property type="entry name" value="EFh"/>
    <property type="match status" value="3"/>
</dbReference>
<evidence type="ECO:0000313" key="4">
    <source>
        <dbReference type="Proteomes" id="UP001642483"/>
    </source>
</evidence>
<dbReference type="PROSITE" id="PS50222">
    <property type="entry name" value="EF_HAND_2"/>
    <property type="match status" value="1"/>
</dbReference>
<dbReference type="PANTHER" id="PTHR23048:SF0">
    <property type="entry name" value="CALMODULIN LIKE 3"/>
    <property type="match status" value="1"/>
</dbReference>
<dbReference type="InterPro" id="IPR002048">
    <property type="entry name" value="EF_hand_dom"/>
</dbReference>
<keyword evidence="1" id="KW-0677">Repeat</keyword>